<dbReference type="Gramene" id="AET1Gv20564100.25">
    <property type="protein sequence ID" value="AET1Gv20564100.25"/>
    <property type="gene ID" value="AET1Gv20564100"/>
</dbReference>
<reference evidence="3" key="2">
    <citation type="journal article" date="2017" name="Nat. Plants">
        <title>The Aegilops tauschii genome reveals multiple impacts of transposons.</title>
        <authorList>
            <person name="Zhao G."/>
            <person name="Zou C."/>
            <person name="Li K."/>
            <person name="Wang K."/>
            <person name="Li T."/>
            <person name="Gao L."/>
            <person name="Zhang X."/>
            <person name="Wang H."/>
            <person name="Yang Z."/>
            <person name="Liu X."/>
            <person name="Jiang W."/>
            <person name="Mao L."/>
            <person name="Kong X."/>
            <person name="Jiao Y."/>
            <person name="Jia J."/>
        </authorList>
    </citation>
    <scope>NUCLEOTIDE SEQUENCE [LARGE SCALE GENOMIC DNA]</scope>
    <source>
        <strain evidence="3">cv. AL8/78</strain>
    </source>
</reference>
<feature type="compositionally biased region" description="Pro residues" evidence="1">
    <location>
        <begin position="9"/>
        <end position="20"/>
    </location>
</feature>
<dbReference type="AlphaFoldDB" id="A0A452YXR2"/>
<reference evidence="2" key="5">
    <citation type="journal article" date="2021" name="G3 (Bethesda)">
        <title>Aegilops tauschii genome assembly Aet v5.0 features greater sequence contiguity and improved annotation.</title>
        <authorList>
            <person name="Wang L."/>
            <person name="Zhu T."/>
            <person name="Rodriguez J.C."/>
            <person name="Deal K.R."/>
            <person name="Dubcovsky J."/>
            <person name="McGuire P.E."/>
            <person name="Lux T."/>
            <person name="Spannagl M."/>
            <person name="Mayer K.F.X."/>
            <person name="Baldrich P."/>
            <person name="Meyers B.C."/>
            <person name="Huo N."/>
            <person name="Gu Y.Q."/>
            <person name="Zhou H."/>
            <person name="Devos K.M."/>
            <person name="Bennetzen J.L."/>
            <person name="Unver T."/>
            <person name="Budak H."/>
            <person name="Gulick P.J."/>
            <person name="Galiba G."/>
            <person name="Kalapos B."/>
            <person name="Nelson D.R."/>
            <person name="Li P."/>
            <person name="You F.M."/>
            <person name="Luo M.C."/>
            <person name="Dvorak J."/>
        </authorList>
    </citation>
    <scope>NUCLEOTIDE SEQUENCE [LARGE SCALE GENOMIC DNA]</scope>
    <source>
        <strain evidence="2">cv. AL8/78</strain>
    </source>
</reference>
<protein>
    <submittedName>
        <fullName evidence="2">Uncharacterized protein</fullName>
    </submittedName>
</protein>
<proteinExistence type="predicted"/>
<accession>A0A452YXR2</accession>
<dbReference type="Proteomes" id="UP000015105">
    <property type="component" value="Chromosome 1D"/>
</dbReference>
<feature type="region of interest" description="Disordered" evidence="1">
    <location>
        <begin position="1"/>
        <end position="53"/>
    </location>
</feature>
<evidence type="ECO:0000313" key="3">
    <source>
        <dbReference type="Proteomes" id="UP000015105"/>
    </source>
</evidence>
<reference evidence="3" key="1">
    <citation type="journal article" date="2014" name="Science">
        <title>Ancient hybridizations among the ancestral genomes of bread wheat.</title>
        <authorList>
            <consortium name="International Wheat Genome Sequencing Consortium,"/>
            <person name="Marcussen T."/>
            <person name="Sandve S.R."/>
            <person name="Heier L."/>
            <person name="Spannagl M."/>
            <person name="Pfeifer M."/>
            <person name="Jakobsen K.S."/>
            <person name="Wulff B.B."/>
            <person name="Steuernagel B."/>
            <person name="Mayer K.F."/>
            <person name="Olsen O.A."/>
        </authorList>
    </citation>
    <scope>NUCLEOTIDE SEQUENCE [LARGE SCALE GENOMIC DNA]</scope>
    <source>
        <strain evidence="3">cv. AL8/78</strain>
    </source>
</reference>
<reference evidence="2" key="4">
    <citation type="submission" date="2019-03" db="UniProtKB">
        <authorList>
            <consortium name="EnsemblPlants"/>
        </authorList>
    </citation>
    <scope>IDENTIFICATION</scope>
</reference>
<name>A0A452YXR2_AEGTS</name>
<organism evidence="2 3">
    <name type="scientific">Aegilops tauschii subsp. strangulata</name>
    <name type="common">Goatgrass</name>
    <dbReference type="NCBI Taxonomy" id="200361"/>
    <lineage>
        <taxon>Eukaryota</taxon>
        <taxon>Viridiplantae</taxon>
        <taxon>Streptophyta</taxon>
        <taxon>Embryophyta</taxon>
        <taxon>Tracheophyta</taxon>
        <taxon>Spermatophyta</taxon>
        <taxon>Magnoliopsida</taxon>
        <taxon>Liliopsida</taxon>
        <taxon>Poales</taxon>
        <taxon>Poaceae</taxon>
        <taxon>BOP clade</taxon>
        <taxon>Pooideae</taxon>
        <taxon>Triticodae</taxon>
        <taxon>Triticeae</taxon>
        <taxon>Triticinae</taxon>
        <taxon>Aegilops</taxon>
    </lineage>
</organism>
<sequence length="53" mass="5501">PFSRHLLFPAPPYPFPPSPRPISTERKKGDGENPSVPVAGESLGGGEGDDDAG</sequence>
<evidence type="ECO:0000256" key="1">
    <source>
        <dbReference type="SAM" id="MobiDB-lite"/>
    </source>
</evidence>
<keyword evidence="3" id="KW-1185">Reference proteome</keyword>
<dbReference type="EnsemblPlants" id="AET1Gv20564100.25">
    <property type="protein sequence ID" value="AET1Gv20564100.25"/>
    <property type="gene ID" value="AET1Gv20564100"/>
</dbReference>
<reference evidence="2" key="3">
    <citation type="journal article" date="2017" name="Nature">
        <title>Genome sequence of the progenitor of the wheat D genome Aegilops tauschii.</title>
        <authorList>
            <person name="Luo M.C."/>
            <person name="Gu Y.Q."/>
            <person name="Puiu D."/>
            <person name="Wang H."/>
            <person name="Twardziok S.O."/>
            <person name="Deal K.R."/>
            <person name="Huo N."/>
            <person name="Zhu T."/>
            <person name="Wang L."/>
            <person name="Wang Y."/>
            <person name="McGuire P.E."/>
            <person name="Liu S."/>
            <person name="Long H."/>
            <person name="Ramasamy R.K."/>
            <person name="Rodriguez J.C."/>
            <person name="Van S.L."/>
            <person name="Yuan L."/>
            <person name="Wang Z."/>
            <person name="Xia Z."/>
            <person name="Xiao L."/>
            <person name="Anderson O.D."/>
            <person name="Ouyang S."/>
            <person name="Liang Y."/>
            <person name="Zimin A.V."/>
            <person name="Pertea G."/>
            <person name="Qi P."/>
            <person name="Bennetzen J.L."/>
            <person name="Dai X."/>
            <person name="Dawson M.W."/>
            <person name="Muller H.G."/>
            <person name="Kugler K."/>
            <person name="Rivarola-Duarte L."/>
            <person name="Spannagl M."/>
            <person name="Mayer K.F.X."/>
            <person name="Lu F.H."/>
            <person name="Bevan M.W."/>
            <person name="Leroy P."/>
            <person name="Li P."/>
            <person name="You F.M."/>
            <person name="Sun Q."/>
            <person name="Liu Z."/>
            <person name="Lyons E."/>
            <person name="Wicker T."/>
            <person name="Salzberg S.L."/>
            <person name="Devos K.M."/>
            <person name="Dvorak J."/>
        </authorList>
    </citation>
    <scope>NUCLEOTIDE SEQUENCE [LARGE SCALE GENOMIC DNA]</scope>
    <source>
        <strain evidence="2">cv. AL8/78</strain>
    </source>
</reference>
<evidence type="ECO:0000313" key="2">
    <source>
        <dbReference type="EnsemblPlants" id="AET1Gv20564100.25"/>
    </source>
</evidence>